<feature type="domain" description="TonB C-terminal" evidence="11">
    <location>
        <begin position="140"/>
        <end position="227"/>
    </location>
</feature>
<comment type="subcellular location">
    <subcellularLocation>
        <location evidence="1">Cell inner membrane</location>
        <topology evidence="1">Single-pass membrane protein</topology>
        <orientation evidence="1">Periplasmic side</orientation>
    </subcellularLocation>
</comment>
<proteinExistence type="inferred from homology"/>
<dbReference type="NCBIfam" id="TIGR01352">
    <property type="entry name" value="tonB_Cterm"/>
    <property type="match status" value="1"/>
</dbReference>
<evidence type="ECO:0000256" key="7">
    <source>
        <dbReference type="ARBA" id="ARBA00022927"/>
    </source>
</evidence>
<dbReference type="PANTHER" id="PTHR33446:SF2">
    <property type="entry name" value="PROTEIN TONB"/>
    <property type="match status" value="1"/>
</dbReference>
<name>A0A1M6QBC2_9AQUI</name>
<feature type="region of interest" description="Disordered" evidence="10">
    <location>
        <begin position="47"/>
        <end position="135"/>
    </location>
</feature>
<dbReference type="GO" id="GO:0098797">
    <property type="term" value="C:plasma membrane protein complex"/>
    <property type="evidence" value="ECO:0007669"/>
    <property type="project" value="TreeGrafter"/>
</dbReference>
<evidence type="ECO:0000256" key="6">
    <source>
        <dbReference type="ARBA" id="ARBA00022692"/>
    </source>
</evidence>
<feature type="compositionally biased region" description="Basic and acidic residues" evidence="10">
    <location>
        <begin position="105"/>
        <end position="135"/>
    </location>
</feature>
<reference evidence="12 13" key="1">
    <citation type="submission" date="2016-11" db="EMBL/GenBank/DDBJ databases">
        <authorList>
            <person name="Jaros S."/>
            <person name="Januszkiewicz K."/>
            <person name="Wedrychowicz H."/>
        </authorList>
    </citation>
    <scope>NUCLEOTIDE SEQUENCE [LARGE SCALE GENOMIC DNA]</scope>
    <source>
        <strain evidence="12 13">DSM 19557</strain>
    </source>
</reference>
<evidence type="ECO:0000313" key="12">
    <source>
        <dbReference type="EMBL" id="SHK17481.1"/>
    </source>
</evidence>
<evidence type="ECO:0000256" key="10">
    <source>
        <dbReference type="SAM" id="MobiDB-lite"/>
    </source>
</evidence>
<evidence type="ECO:0000256" key="4">
    <source>
        <dbReference type="ARBA" id="ARBA00022475"/>
    </source>
</evidence>
<gene>
    <name evidence="12" type="ORF">SAMN05444391_0161</name>
</gene>
<dbReference type="InterPro" id="IPR037682">
    <property type="entry name" value="TonB_C"/>
</dbReference>
<dbReference type="GO" id="GO:0015031">
    <property type="term" value="P:protein transport"/>
    <property type="evidence" value="ECO:0007669"/>
    <property type="project" value="UniProtKB-KW"/>
</dbReference>
<dbReference type="InterPro" id="IPR051045">
    <property type="entry name" value="TonB-dependent_transducer"/>
</dbReference>
<evidence type="ECO:0000256" key="1">
    <source>
        <dbReference type="ARBA" id="ARBA00004383"/>
    </source>
</evidence>
<dbReference type="PANTHER" id="PTHR33446">
    <property type="entry name" value="PROTEIN TONB-RELATED"/>
    <property type="match status" value="1"/>
</dbReference>
<comment type="similarity">
    <text evidence="2">Belongs to the TonB family.</text>
</comment>
<evidence type="ECO:0000259" key="11">
    <source>
        <dbReference type="PROSITE" id="PS52015"/>
    </source>
</evidence>
<keyword evidence="9" id="KW-0472">Membrane</keyword>
<evidence type="ECO:0000256" key="2">
    <source>
        <dbReference type="ARBA" id="ARBA00006555"/>
    </source>
</evidence>
<sequence>MLALLLTFRPNVPVVKEIDLDLSTYIPENPQKTNAERLKEVIKRHTPNIHRPLLENKPPHEEKVTTVKTAEKEADQKPHDVQPITYPVSQKQDVQHGQKQESTSEGDKKSNKSIELSSKDTKSSDQRTEKSTEEERFLKEHLQIIREILQKNTNYPPIARKMGWEGTVILSFRLCEDGKVEDIKVEKSSGFEVLDRSALEAVKRCSHMFPKPHAAVRVKVPIRFLLE</sequence>
<evidence type="ECO:0000256" key="5">
    <source>
        <dbReference type="ARBA" id="ARBA00022519"/>
    </source>
</evidence>
<dbReference type="GO" id="GO:0055085">
    <property type="term" value="P:transmembrane transport"/>
    <property type="evidence" value="ECO:0007669"/>
    <property type="project" value="InterPro"/>
</dbReference>
<feature type="compositionally biased region" description="Basic and acidic residues" evidence="10">
    <location>
        <begin position="52"/>
        <end position="80"/>
    </location>
</feature>
<dbReference type="GO" id="GO:0031992">
    <property type="term" value="F:energy transducer activity"/>
    <property type="evidence" value="ECO:0007669"/>
    <property type="project" value="TreeGrafter"/>
</dbReference>
<dbReference type="InterPro" id="IPR006260">
    <property type="entry name" value="TonB/TolA_C"/>
</dbReference>
<evidence type="ECO:0000256" key="9">
    <source>
        <dbReference type="ARBA" id="ARBA00023136"/>
    </source>
</evidence>
<protein>
    <submittedName>
        <fullName evidence="12">Outer membrane transport energization protein TonB</fullName>
    </submittedName>
</protein>
<dbReference type="EMBL" id="LT670846">
    <property type="protein sequence ID" value="SHK17481.1"/>
    <property type="molecule type" value="Genomic_DNA"/>
</dbReference>
<evidence type="ECO:0000256" key="3">
    <source>
        <dbReference type="ARBA" id="ARBA00022448"/>
    </source>
</evidence>
<dbReference type="SUPFAM" id="SSF74653">
    <property type="entry name" value="TolA/TonB C-terminal domain"/>
    <property type="match status" value="1"/>
</dbReference>
<keyword evidence="6" id="KW-0812">Transmembrane</keyword>
<dbReference type="STRING" id="381751.SAMN05444391_0161"/>
<dbReference type="Proteomes" id="UP000189810">
    <property type="component" value="Chromosome I"/>
</dbReference>
<accession>A0A1M6QBC2</accession>
<dbReference type="AlphaFoldDB" id="A0A1M6QBC2"/>
<keyword evidence="4" id="KW-1003">Cell membrane</keyword>
<keyword evidence="8" id="KW-1133">Transmembrane helix</keyword>
<evidence type="ECO:0000313" key="13">
    <source>
        <dbReference type="Proteomes" id="UP000189810"/>
    </source>
</evidence>
<keyword evidence="13" id="KW-1185">Reference proteome</keyword>
<organism evidence="12 13">
    <name type="scientific">Thermocrinis minervae</name>
    <dbReference type="NCBI Taxonomy" id="381751"/>
    <lineage>
        <taxon>Bacteria</taxon>
        <taxon>Pseudomonadati</taxon>
        <taxon>Aquificota</taxon>
        <taxon>Aquificia</taxon>
        <taxon>Aquificales</taxon>
        <taxon>Aquificaceae</taxon>
        <taxon>Thermocrinis</taxon>
    </lineage>
</organism>
<dbReference type="PROSITE" id="PS52015">
    <property type="entry name" value="TONB_CTD"/>
    <property type="match status" value="1"/>
</dbReference>
<keyword evidence="3" id="KW-0813">Transport</keyword>
<keyword evidence="5" id="KW-0997">Cell inner membrane</keyword>
<keyword evidence="7" id="KW-0653">Protein transport</keyword>
<dbReference type="Pfam" id="PF03544">
    <property type="entry name" value="TonB_C"/>
    <property type="match status" value="1"/>
</dbReference>
<dbReference type="Gene3D" id="3.30.1150.10">
    <property type="match status" value="1"/>
</dbReference>
<evidence type="ECO:0000256" key="8">
    <source>
        <dbReference type="ARBA" id="ARBA00022989"/>
    </source>
</evidence>